<dbReference type="Proteomes" id="UP000670092">
    <property type="component" value="Unassembled WGS sequence"/>
</dbReference>
<proteinExistence type="predicted"/>
<comment type="caution">
    <text evidence="1">The sequence shown here is derived from an EMBL/GenBank/DDBJ whole genome shotgun (WGS) entry which is preliminary data.</text>
</comment>
<protein>
    <submittedName>
        <fullName evidence="1">Uncharacterized protein</fullName>
    </submittedName>
</protein>
<name>A0A8H8D7C4_AJECA</name>
<sequence length="77" mass="8672">MPFASSILAHKTDTNWITEGAKKKKVHGKRSVDPHLLIFSLTSTILQSERGGSVSAQCFIIHYMMCSSYMSLYLYNT</sequence>
<organism evidence="1 2">
    <name type="scientific">Ajellomyces capsulatus</name>
    <name type="common">Darling's disease fungus</name>
    <name type="synonym">Histoplasma capsulatum</name>
    <dbReference type="NCBI Taxonomy" id="5037"/>
    <lineage>
        <taxon>Eukaryota</taxon>
        <taxon>Fungi</taxon>
        <taxon>Dikarya</taxon>
        <taxon>Ascomycota</taxon>
        <taxon>Pezizomycotina</taxon>
        <taxon>Eurotiomycetes</taxon>
        <taxon>Eurotiomycetidae</taxon>
        <taxon>Onygenales</taxon>
        <taxon>Ajellomycetaceae</taxon>
        <taxon>Histoplasma</taxon>
    </lineage>
</organism>
<accession>A0A8H8D7C4</accession>
<dbReference type="VEuPathDB" id="FungiDB:I7I52_01497"/>
<gene>
    <name evidence="1" type="ORF">I7I52_01497</name>
</gene>
<evidence type="ECO:0000313" key="1">
    <source>
        <dbReference type="EMBL" id="KAG5303482.1"/>
    </source>
</evidence>
<evidence type="ECO:0000313" key="2">
    <source>
        <dbReference type="Proteomes" id="UP000670092"/>
    </source>
</evidence>
<dbReference type="EMBL" id="JAEVHI010000001">
    <property type="protein sequence ID" value="KAG5303482.1"/>
    <property type="molecule type" value="Genomic_DNA"/>
</dbReference>
<reference evidence="1 2" key="1">
    <citation type="submission" date="2021-01" db="EMBL/GenBank/DDBJ databases">
        <title>Chromosome-level genome assembly of a human fungal pathogen reveals clustering of transcriptionally co-regulated genes.</title>
        <authorList>
            <person name="Voorhies M."/>
            <person name="Cohen S."/>
            <person name="Shea T.P."/>
            <person name="Petrus S."/>
            <person name="Munoz J.F."/>
            <person name="Poplawski S."/>
            <person name="Goldman W.E."/>
            <person name="Michael T."/>
            <person name="Cuomo C.A."/>
            <person name="Sil A."/>
            <person name="Beyhan S."/>
        </authorList>
    </citation>
    <scope>NUCLEOTIDE SEQUENCE [LARGE SCALE GENOMIC DNA]</scope>
    <source>
        <strain evidence="1 2">G184AR</strain>
    </source>
</reference>
<dbReference type="AlphaFoldDB" id="A0A8H8D7C4"/>